<keyword evidence="14" id="KW-1185">Reference proteome</keyword>
<evidence type="ECO:0000256" key="10">
    <source>
        <dbReference type="SAM" id="MobiDB-lite"/>
    </source>
</evidence>
<organism evidence="13 14">
    <name type="scientific">Dioszegia hungarica</name>
    <dbReference type="NCBI Taxonomy" id="4972"/>
    <lineage>
        <taxon>Eukaryota</taxon>
        <taxon>Fungi</taxon>
        <taxon>Dikarya</taxon>
        <taxon>Basidiomycota</taxon>
        <taxon>Agaricomycotina</taxon>
        <taxon>Tremellomycetes</taxon>
        <taxon>Tremellales</taxon>
        <taxon>Bulleribasidiaceae</taxon>
        <taxon>Dioszegia</taxon>
    </lineage>
</organism>
<dbReference type="EMBL" id="JAKWFO010000008">
    <property type="protein sequence ID" value="KAI9633703.1"/>
    <property type="molecule type" value="Genomic_DNA"/>
</dbReference>
<keyword evidence="7" id="KW-0472">Membrane</keyword>
<evidence type="ECO:0000259" key="11">
    <source>
        <dbReference type="Pfam" id="PF06148"/>
    </source>
</evidence>
<feature type="domain" description="Conserved oligomeric Golgi complex subunit 2 N-terminal" evidence="11">
    <location>
        <begin position="46"/>
        <end position="116"/>
    </location>
</feature>
<comment type="caution">
    <text evidence="13">The sequence shown here is derived from an EMBL/GenBank/DDBJ whole genome shotgun (WGS) entry which is preliminary data.</text>
</comment>
<evidence type="ECO:0000256" key="1">
    <source>
        <dbReference type="ARBA" id="ARBA00004395"/>
    </source>
</evidence>
<dbReference type="GO" id="GO:0000139">
    <property type="term" value="C:Golgi membrane"/>
    <property type="evidence" value="ECO:0007669"/>
    <property type="project" value="UniProtKB-SubCell"/>
</dbReference>
<evidence type="ECO:0000313" key="14">
    <source>
        <dbReference type="Proteomes" id="UP001164286"/>
    </source>
</evidence>
<comment type="similarity">
    <text evidence="2">Belongs to the COG2 family.</text>
</comment>
<dbReference type="GO" id="GO:0006891">
    <property type="term" value="P:intra-Golgi vesicle-mediated transport"/>
    <property type="evidence" value="ECO:0007669"/>
    <property type="project" value="TreeGrafter"/>
</dbReference>
<evidence type="ECO:0000256" key="6">
    <source>
        <dbReference type="ARBA" id="ARBA00023034"/>
    </source>
</evidence>
<feature type="region of interest" description="Disordered" evidence="10">
    <location>
        <begin position="1"/>
        <end position="58"/>
    </location>
</feature>
<evidence type="ECO:0000256" key="9">
    <source>
        <dbReference type="SAM" id="Coils"/>
    </source>
</evidence>
<keyword evidence="5" id="KW-0653">Protein transport</keyword>
<accession>A0AA38LSV5</accession>
<protein>
    <recommendedName>
        <fullName evidence="3">Conserved oligomeric Golgi complex subunit 2</fullName>
    </recommendedName>
    <alternativeName>
        <fullName evidence="8">Component of oligomeric Golgi complex 2</fullName>
    </alternativeName>
</protein>
<reference evidence="13" key="1">
    <citation type="journal article" date="2022" name="G3 (Bethesda)">
        <title>High quality genome of the basidiomycete yeast Dioszegia hungarica PDD-24b-2 isolated from cloud water.</title>
        <authorList>
            <person name="Jarrige D."/>
            <person name="Haridas S."/>
            <person name="Bleykasten-Grosshans C."/>
            <person name="Joly M."/>
            <person name="Nadalig T."/>
            <person name="Sancelme M."/>
            <person name="Vuilleumier S."/>
            <person name="Grigoriev I.V."/>
            <person name="Amato P."/>
            <person name="Bringel F."/>
        </authorList>
    </citation>
    <scope>NUCLEOTIDE SEQUENCE</scope>
    <source>
        <strain evidence="13">PDD-24b-2</strain>
    </source>
</reference>
<feature type="region of interest" description="Disordered" evidence="10">
    <location>
        <begin position="643"/>
        <end position="664"/>
    </location>
</feature>
<comment type="subcellular location">
    <subcellularLocation>
        <location evidence="1">Golgi apparatus membrane</location>
        <topology evidence="1">Peripheral membrane protein</topology>
    </subcellularLocation>
</comment>
<proteinExistence type="inferred from homology"/>
<evidence type="ECO:0000256" key="3">
    <source>
        <dbReference type="ARBA" id="ARBA00020977"/>
    </source>
</evidence>
<evidence type="ECO:0000313" key="13">
    <source>
        <dbReference type="EMBL" id="KAI9633703.1"/>
    </source>
</evidence>
<evidence type="ECO:0000256" key="5">
    <source>
        <dbReference type="ARBA" id="ARBA00022927"/>
    </source>
</evidence>
<dbReference type="InterPro" id="IPR009316">
    <property type="entry name" value="COG2"/>
</dbReference>
<evidence type="ECO:0000256" key="8">
    <source>
        <dbReference type="ARBA" id="ARBA00031344"/>
    </source>
</evidence>
<feature type="coiled-coil region" evidence="9">
    <location>
        <begin position="120"/>
        <end position="181"/>
    </location>
</feature>
<feature type="domain" description="COG complex component COG2 C-terminal" evidence="12">
    <location>
        <begin position="409"/>
        <end position="673"/>
    </location>
</feature>
<evidence type="ECO:0000256" key="4">
    <source>
        <dbReference type="ARBA" id="ARBA00022448"/>
    </source>
</evidence>
<dbReference type="AlphaFoldDB" id="A0AA38LSV5"/>
<evidence type="ECO:0000259" key="12">
    <source>
        <dbReference type="Pfam" id="PF12022"/>
    </source>
</evidence>
<feature type="compositionally biased region" description="Low complexity" evidence="10">
    <location>
        <begin position="17"/>
        <end position="35"/>
    </location>
</feature>
<dbReference type="GO" id="GO:0015031">
    <property type="term" value="P:protein transport"/>
    <property type="evidence" value="ECO:0007669"/>
    <property type="project" value="UniProtKB-KW"/>
</dbReference>
<dbReference type="InterPro" id="IPR024602">
    <property type="entry name" value="COG_su2_N"/>
</dbReference>
<dbReference type="Pfam" id="PF12022">
    <property type="entry name" value="COG2_C"/>
    <property type="match status" value="1"/>
</dbReference>
<evidence type="ECO:0000256" key="2">
    <source>
        <dbReference type="ARBA" id="ARBA00007603"/>
    </source>
</evidence>
<dbReference type="GeneID" id="77729267"/>
<evidence type="ECO:0000256" key="7">
    <source>
        <dbReference type="ARBA" id="ARBA00023136"/>
    </source>
</evidence>
<dbReference type="PANTHER" id="PTHR12961">
    <property type="entry name" value="CONSERVED OLIGOMERIC GOLGI COMPLEX COMPONENT 2"/>
    <property type="match status" value="1"/>
</dbReference>
<sequence length="706" mass="79145">MSGPTTNGDYRQEENIASSSRHPASPRSSSTSKPSLDLPALEPFSHDHPLLSQDTFNPDDLLQSRSHVPLEELRGELRSYLTVLREELVQLINEDYEEFISLGVGLRGEVGRLQRLEGPLDELQQEVKLVNDALRAHELLLQSNLTRRSELRDETALLESMHKLSESITRTEALLNDLERSVDVKDILRVGNEYSQIIYLLRKLETEGCAMVTAFGPRLQQIRIRIQSKLAGVLVGAIQDRSTQGILDCLSVYDIIEGWEEVQATVQSIVRKLCDQIIQPSTLAVPATPKAPQTPHSASNPFERVAGHSALADMYNRLLEELYDLSLLFDLAEDVSPRFAFVEKVVIPCITTSIRTNLGRTIFSAGRPDELHKNYTTTSHFLASLESLAPSASVVATIRASSDLAALHRQWQLPVYFQLRWKDIVTRLERALEDPTQNKDWAIPQTAGVYEAVETCWSDEVYIQDLADRFWKLTLQILSRYRNWLHQSADVTVDPLTDDTQLRTALRAMIDLSCLDVKVQAVLATAGISQSLSDLLSSTEYSEIASSTLSARCLEQLKPIRAVASQLRTTTNRSVQPSPYISLVFRPLRTAFSDFPSLPSAPKQELTRTVAIEVFTQFNAMLLSVRKTEDLLRRHRKGRKTGFSLFGSGGQGGDADEAGEEERRFDEQMRVDIAALSKEARELGVPVEQLEEWRGLVGAMDRPLAE</sequence>
<dbReference type="GO" id="GO:0007030">
    <property type="term" value="P:Golgi organization"/>
    <property type="evidence" value="ECO:0007669"/>
    <property type="project" value="InterPro"/>
</dbReference>
<dbReference type="RefSeq" id="XP_052943480.1">
    <property type="nucleotide sequence ID" value="XM_053090062.1"/>
</dbReference>
<keyword evidence="4" id="KW-0813">Transport</keyword>
<name>A0AA38LSV5_9TREE</name>
<keyword evidence="6" id="KW-0333">Golgi apparatus</keyword>
<gene>
    <name evidence="13" type="ORF">MKK02DRAFT_38361</name>
</gene>
<dbReference type="Pfam" id="PF06148">
    <property type="entry name" value="COG2_N"/>
    <property type="match status" value="1"/>
</dbReference>
<dbReference type="InterPro" id="IPR024603">
    <property type="entry name" value="COG_complex_COG2_C"/>
</dbReference>
<keyword evidence="9" id="KW-0175">Coiled coil</keyword>
<dbReference type="GO" id="GO:0017119">
    <property type="term" value="C:Golgi transport complex"/>
    <property type="evidence" value="ECO:0007669"/>
    <property type="project" value="TreeGrafter"/>
</dbReference>
<dbReference type="PANTHER" id="PTHR12961:SF0">
    <property type="entry name" value="CONSERVED OLIGOMERIC GOLGI COMPLEX SUBUNIT 2"/>
    <property type="match status" value="1"/>
</dbReference>
<dbReference type="Proteomes" id="UP001164286">
    <property type="component" value="Unassembled WGS sequence"/>
</dbReference>